<name>A0A7G5BSA2_9BACL</name>
<evidence type="ECO:0000256" key="1">
    <source>
        <dbReference type="ARBA" id="ARBA00004141"/>
    </source>
</evidence>
<dbReference type="AlphaFoldDB" id="A0A7G5BSA2"/>
<feature type="transmembrane region" description="Helical" evidence="6">
    <location>
        <begin position="21"/>
        <end position="41"/>
    </location>
</feature>
<keyword evidence="10" id="KW-1185">Reference proteome</keyword>
<dbReference type="InterPro" id="IPR036837">
    <property type="entry name" value="Cation_efflux_CTD_sf"/>
</dbReference>
<dbReference type="Gene3D" id="1.20.1510.10">
    <property type="entry name" value="Cation efflux protein transmembrane domain"/>
    <property type="match status" value="1"/>
</dbReference>
<proteinExistence type="predicted"/>
<feature type="domain" description="Cation efflux protein transmembrane" evidence="7">
    <location>
        <begin position="23"/>
        <end position="234"/>
    </location>
</feature>
<dbReference type="PANTHER" id="PTHR13414:SF9">
    <property type="entry name" value="PROTON-COUPLED ZINC ANTIPORTER SLC30A9, MITOCHONDRIAL"/>
    <property type="match status" value="1"/>
</dbReference>
<dbReference type="EMBL" id="CP041969">
    <property type="protein sequence ID" value="QMV39836.1"/>
    <property type="molecule type" value="Genomic_DNA"/>
</dbReference>
<dbReference type="InterPro" id="IPR027470">
    <property type="entry name" value="Cation_efflux_CTD"/>
</dbReference>
<gene>
    <name evidence="9" type="ORF">FPL14_00400</name>
</gene>
<accession>A0A7G5BSA2</accession>
<keyword evidence="5 6" id="KW-0472">Membrane</keyword>
<dbReference type="SUPFAM" id="SSF161111">
    <property type="entry name" value="Cation efflux protein transmembrane domain-like"/>
    <property type="match status" value="1"/>
</dbReference>
<evidence type="ECO:0000313" key="10">
    <source>
        <dbReference type="Proteomes" id="UP000515679"/>
    </source>
</evidence>
<dbReference type="NCBIfam" id="TIGR01297">
    <property type="entry name" value="CDF"/>
    <property type="match status" value="1"/>
</dbReference>
<dbReference type="PANTHER" id="PTHR13414">
    <property type="entry name" value="HUEL-CATION TRANSPORTER"/>
    <property type="match status" value="1"/>
</dbReference>
<evidence type="ECO:0000259" key="7">
    <source>
        <dbReference type="Pfam" id="PF01545"/>
    </source>
</evidence>
<dbReference type="GO" id="GO:0008324">
    <property type="term" value="F:monoatomic cation transmembrane transporter activity"/>
    <property type="evidence" value="ECO:0007669"/>
    <property type="project" value="InterPro"/>
</dbReference>
<feature type="transmembrane region" description="Helical" evidence="6">
    <location>
        <begin position="210"/>
        <end position="228"/>
    </location>
</feature>
<dbReference type="InterPro" id="IPR002524">
    <property type="entry name" value="Cation_efflux"/>
</dbReference>
<dbReference type="InterPro" id="IPR058533">
    <property type="entry name" value="Cation_efflux_TM"/>
</dbReference>
<comment type="subcellular location">
    <subcellularLocation>
        <location evidence="1">Membrane</location>
        <topology evidence="1">Multi-pass membrane protein</topology>
    </subcellularLocation>
</comment>
<feature type="transmembrane region" description="Helical" evidence="6">
    <location>
        <begin position="177"/>
        <end position="198"/>
    </location>
</feature>
<keyword evidence="3 6" id="KW-0812">Transmembrane</keyword>
<dbReference type="Pfam" id="PF01545">
    <property type="entry name" value="Cation_efflux"/>
    <property type="match status" value="1"/>
</dbReference>
<evidence type="ECO:0000256" key="2">
    <source>
        <dbReference type="ARBA" id="ARBA00022448"/>
    </source>
</evidence>
<feature type="transmembrane region" description="Helical" evidence="6">
    <location>
        <begin position="83"/>
        <end position="103"/>
    </location>
</feature>
<feature type="transmembrane region" description="Helical" evidence="6">
    <location>
        <begin position="123"/>
        <end position="141"/>
    </location>
</feature>
<evidence type="ECO:0000313" key="9">
    <source>
        <dbReference type="EMBL" id="QMV39836.1"/>
    </source>
</evidence>
<dbReference type="Proteomes" id="UP000515679">
    <property type="component" value="Chromosome"/>
</dbReference>
<evidence type="ECO:0000259" key="8">
    <source>
        <dbReference type="Pfam" id="PF16916"/>
    </source>
</evidence>
<dbReference type="RefSeq" id="WP_182301168.1">
    <property type="nucleotide sequence ID" value="NZ_CP041969.1"/>
</dbReference>
<dbReference type="InterPro" id="IPR027469">
    <property type="entry name" value="Cation_efflux_TMD_sf"/>
</dbReference>
<evidence type="ECO:0000256" key="4">
    <source>
        <dbReference type="ARBA" id="ARBA00022989"/>
    </source>
</evidence>
<reference evidence="9 10" key="1">
    <citation type="submission" date="2019-07" db="EMBL/GenBank/DDBJ databases">
        <authorList>
            <person name="Kim J.K."/>
            <person name="Cheong H.-M."/>
            <person name="Choi Y."/>
            <person name="Hwang K.J."/>
            <person name="Lee S."/>
            <person name="Choi C."/>
        </authorList>
    </citation>
    <scope>NUCLEOTIDE SEQUENCE [LARGE SCALE GENOMIC DNA]</scope>
    <source>
        <strain evidence="9 10">KS 22</strain>
    </source>
</reference>
<dbReference type="Pfam" id="PF16916">
    <property type="entry name" value="ZT_dimer"/>
    <property type="match status" value="1"/>
</dbReference>
<feature type="domain" description="Cation efflux protein cytoplasmic" evidence="8">
    <location>
        <begin position="240"/>
        <end position="311"/>
    </location>
</feature>
<organism evidence="9 10">
    <name type="scientific">Cohnella cholangitidis</name>
    <dbReference type="NCBI Taxonomy" id="2598458"/>
    <lineage>
        <taxon>Bacteria</taxon>
        <taxon>Bacillati</taxon>
        <taxon>Bacillota</taxon>
        <taxon>Bacilli</taxon>
        <taxon>Bacillales</taxon>
        <taxon>Paenibacillaceae</taxon>
        <taxon>Cohnella</taxon>
    </lineage>
</organism>
<evidence type="ECO:0000256" key="5">
    <source>
        <dbReference type="ARBA" id="ARBA00023136"/>
    </source>
</evidence>
<dbReference type="InterPro" id="IPR040177">
    <property type="entry name" value="SLC30A9"/>
</dbReference>
<dbReference type="GO" id="GO:0006829">
    <property type="term" value="P:zinc ion transport"/>
    <property type="evidence" value="ECO:0007669"/>
    <property type="project" value="InterPro"/>
</dbReference>
<keyword evidence="4 6" id="KW-1133">Transmembrane helix</keyword>
<sequence>MDPEGSRNGFWQLVKKGNTSSGVAAIGNTVIAIVKGIAAFITGNGAMFASTMHSIADAVNQMFVFVGSVLAEKKPTRRFPAGFGRVINIFCMVAVLVVTLMAYETIREGIHLVQHPVESHGFWLNFGVLLVSIIIDGYVLIKAMKEIVKESRVEAKGWSVVSASFRNVKRAAPPTRLVFYEDLVATLGAVLALVAVIFTAFADASALDGTMTIVIGLLMVVVAFRVGYDNMVGLIGVSAPPDVEDKVAKIIFSERQVTDIFQLRVLQEGRYYHVEGLIELKPGLTLADADDIKFKIRDRLLNDPDITDVTLGIVEDNGVQDWIPIEKRLN</sequence>
<dbReference type="GO" id="GO:0016020">
    <property type="term" value="C:membrane"/>
    <property type="evidence" value="ECO:0007669"/>
    <property type="project" value="UniProtKB-SubCell"/>
</dbReference>
<keyword evidence="2" id="KW-0813">Transport</keyword>
<protein>
    <submittedName>
        <fullName evidence="9">Cation diffusion facilitator family transporter</fullName>
    </submittedName>
</protein>
<evidence type="ECO:0000256" key="3">
    <source>
        <dbReference type="ARBA" id="ARBA00022692"/>
    </source>
</evidence>
<dbReference type="SUPFAM" id="SSF160240">
    <property type="entry name" value="Cation efflux protein cytoplasmic domain-like"/>
    <property type="match status" value="1"/>
</dbReference>
<dbReference type="KEGG" id="cchl:FPL14_00400"/>
<evidence type="ECO:0000256" key="6">
    <source>
        <dbReference type="SAM" id="Phobius"/>
    </source>
</evidence>
<feature type="transmembrane region" description="Helical" evidence="6">
    <location>
        <begin position="47"/>
        <end position="71"/>
    </location>
</feature>
<dbReference type="Gene3D" id="3.30.70.1350">
    <property type="entry name" value="Cation efflux protein, cytoplasmic domain"/>
    <property type="match status" value="1"/>
</dbReference>